<feature type="region of interest" description="Disordered" evidence="1">
    <location>
        <begin position="219"/>
        <end position="238"/>
    </location>
</feature>
<dbReference type="RefSeq" id="XP_030838485.1">
    <property type="nucleotide sequence ID" value="XM_030982625.1"/>
</dbReference>
<feature type="transmembrane region" description="Helical" evidence="2">
    <location>
        <begin position="264"/>
        <end position="288"/>
    </location>
</feature>
<feature type="signal peptide" evidence="3">
    <location>
        <begin position="1"/>
        <end position="16"/>
    </location>
</feature>
<sequence>MGVVIILLILLAFTIGDTKVLTVLEGDNTQLEFSYPCDNARVTLRNGHRPIFYDSANPESVPLPENRDLVFQSETETNNCLLQLKINPVLRSDGGGYILTVYDGEGNILEDPRVGLRVDYPPGKASCEWGEENVVDDWRSMLCKAPAGSMSGQIACYQQGVRLPPVSTPTEVGDILQQTIWVRYSQTSYCCASLQDQLTDRCACNDFIWDPLQNGTVITDPCSTPRQDSTSSQSPNEDNISFPTIAILSPVYESITEKPVMNNAYISLHSAVFVLLVIMTIVALFVVLTISFRKIFKRYDYTSVSTIEVQP</sequence>
<evidence type="ECO:0000313" key="5">
    <source>
        <dbReference type="Proteomes" id="UP000007110"/>
    </source>
</evidence>
<keyword evidence="2" id="KW-0472">Membrane</keyword>
<feature type="chain" id="PRO_5029736088" evidence="3">
    <location>
        <begin position="17"/>
        <end position="311"/>
    </location>
</feature>
<evidence type="ECO:0000256" key="3">
    <source>
        <dbReference type="SAM" id="SignalP"/>
    </source>
</evidence>
<evidence type="ECO:0000313" key="4">
    <source>
        <dbReference type="EnsemblMetazoa" id="XP_030838485"/>
    </source>
</evidence>
<dbReference type="OrthoDB" id="10143876at2759"/>
<reference evidence="5" key="1">
    <citation type="submission" date="2015-02" db="EMBL/GenBank/DDBJ databases">
        <title>Genome sequencing for Strongylocentrotus purpuratus.</title>
        <authorList>
            <person name="Murali S."/>
            <person name="Liu Y."/>
            <person name="Vee V."/>
            <person name="English A."/>
            <person name="Wang M."/>
            <person name="Skinner E."/>
            <person name="Han Y."/>
            <person name="Muzny D.M."/>
            <person name="Worley K.C."/>
            <person name="Gibbs R.A."/>
        </authorList>
    </citation>
    <scope>NUCLEOTIDE SEQUENCE</scope>
</reference>
<dbReference type="Proteomes" id="UP000007110">
    <property type="component" value="Unassembled WGS sequence"/>
</dbReference>
<reference evidence="4" key="2">
    <citation type="submission" date="2021-01" db="UniProtKB">
        <authorList>
            <consortium name="EnsemblMetazoa"/>
        </authorList>
    </citation>
    <scope>IDENTIFICATION</scope>
</reference>
<accession>A0A7M7NLT4</accession>
<proteinExistence type="predicted"/>
<keyword evidence="5" id="KW-1185">Reference proteome</keyword>
<dbReference type="EnsemblMetazoa" id="XM_030982625">
    <property type="protein sequence ID" value="XP_030838485"/>
    <property type="gene ID" value="LOC115922874"/>
</dbReference>
<dbReference type="GeneID" id="115922874"/>
<evidence type="ECO:0000256" key="1">
    <source>
        <dbReference type="SAM" id="MobiDB-lite"/>
    </source>
</evidence>
<dbReference type="AlphaFoldDB" id="A0A7M7NLT4"/>
<organism evidence="4 5">
    <name type="scientific">Strongylocentrotus purpuratus</name>
    <name type="common">Purple sea urchin</name>
    <dbReference type="NCBI Taxonomy" id="7668"/>
    <lineage>
        <taxon>Eukaryota</taxon>
        <taxon>Metazoa</taxon>
        <taxon>Echinodermata</taxon>
        <taxon>Eleutherozoa</taxon>
        <taxon>Echinozoa</taxon>
        <taxon>Echinoidea</taxon>
        <taxon>Euechinoidea</taxon>
        <taxon>Echinacea</taxon>
        <taxon>Camarodonta</taxon>
        <taxon>Echinidea</taxon>
        <taxon>Strongylocentrotidae</taxon>
        <taxon>Strongylocentrotus</taxon>
    </lineage>
</organism>
<keyword evidence="2" id="KW-0812">Transmembrane</keyword>
<name>A0A7M7NLT4_STRPU</name>
<keyword evidence="3" id="KW-0732">Signal</keyword>
<dbReference type="KEGG" id="spu:115922874"/>
<keyword evidence="2" id="KW-1133">Transmembrane helix</keyword>
<protein>
    <submittedName>
        <fullName evidence="4">Uncharacterized protein</fullName>
    </submittedName>
</protein>
<dbReference type="InParanoid" id="A0A7M7NLT4"/>
<evidence type="ECO:0000256" key="2">
    <source>
        <dbReference type="SAM" id="Phobius"/>
    </source>
</evidence>